<keyword evidence="1" id="KW-0812">Transmembrane</keyword>
<organism evidence="2">
    <name type="scientific">Anguilla anguilla</name>
    <name type="common">European freshwater eel</name>
    <name type="synonym">Muraena anguilla</name>
    <dbReference type="NCBI Taxonomy" id="7936"/>
    <lineage>
        <taxon>Eukaryota</taxon>
        <taxon>Metazoa</taxon>
        <taxon>Chordata</taxon>
        <taxon>Craniata</taxon>
        <taxon>Vertebrata</taxon>
        <taxon>Euteleostomi</taxon>
        <taxon>Actinopterygii</taxon>
        <taxon>Neopterygii</taxon>
        <taxon>Teleostei</taxon>
        <taxon>Anguilliformes</taxon>
        <taxon>Anguillidae</taxon>
        <taxon>Anguilla</taxon>
    </lineage>
</organism>
<evidence type="ECO:0000256" key="1">
    <source>
        <dbReference type="SAM" id="Phobius"/>
    </source>
</evidence>
<proteinExistence type="predicted"/>
<dbReference type="AlphaFoldDB" id="A0A0E9WRS6"/>
<feature type="transmembrane region" description="Helical" evidence="1">
    <location>
        <begin position="37"/>
        <end position="57"/>
    </location>
</feature>
<sequence>MSIELAPVFQSFHPSMLNMKSSSPSKSICMATVLQKVFFFFPFNFFNAFCFFSVYILENGAILNHNPFLDYYTIKATIR</sequence>
<reference evidence="2" key="1">
    <citation type="submission" date="2014-11" db="EMBL/GenBank/DDBJ databases">
        <authorList>
            <person name="Amaro Gonzalez C."/>
        </authorList>
    </citation>
    <scope>NUCLEOTIDE SEQUENCE</scope>
</reference>
<reference evidence="2" key="2">
    <citation type="journal article" date="2015" name="Fish Shellfish Immunol.">
        <title>Early steps in the European eel (Anguilla anguilla)-Vibrio vulnificus interaction in the gills: Role of the RtxA13 toxin.</title>
        <authorList>
            <person name="Callol A."/>
            <person name="Pajuelo D."/>
            <person name="Ebbesson L."/>
            <person name="Teles M."/>
            <person name="MacKenzie S."/>
            <person name="Amaro C."/>
        </authorList>
    </citation>
    <scope>NUCLEOTIDE SEQUENCE</scope>
</reference>
<accession>A0A0E9WRS6</accession>
<dbReference type="EMBL" id="GBXM01015443">
    <property type="protein sequence ID" value="JAH93134.1"/>
    <property type="molecule type" value="Transcribed_RNA"/>
</dbReference>
<name>A0A0E9WRS6_ANGAN</name>
<keyword evidence="1" id="KW-1133">Transmembrane helix</keyword>
<keyword evidence="1" id="KW-0472">Membrane</keyword>
<evidence type="ECO:0000313" key="2">
    <source>
        <dbReference type="EMBL" id="JAH93134.1"/>
    </source>
</evidence>
<protein>
    <submittedName>
        <fullName evidence="2">Uncharacterized protein</fullName>
    </submittedName>
</protein>